<proteinExistence type="predicted"/>
<dbReference type="Proteomes" id="UP000176897">
    <property type="component" value="Unassembled WGS sequence"/>
</dbReference>
<organism evidence="1 2">
    <name type="scientific">Candidatus Uhrbacteria bacterium RIFCSPLOWO2_01_FULL_47_24</name>
    <dbReference type="NCBI Taxonomy" id="1802401"/>
    <lineage>
        <taxon>Bacteria</taxon>
        <taxon>Candidatus Uhriibacteriota</taxon>
    </lineage>
</organism>
<reference evidence="1 2" key="1">
    <citation type="journal article" date="2016" name="Nat. Commun.">
        <title>Thousands of microbial genomes shed light on interconnected biogeochemical processes in an aquifer system.</title>
        <authorList>
            <person name="Anantharaman K."/>
            <person name="Brown C.T."/>
            <person name="Hug L.A."/>
            <person name="Sharon I."/>
            <person name="Castelle C.J."/>
            <person name="Probst A.J."/>
            <person name="Thomas B.C."/>
            <person name="Singh A."/>
            <person name="Wilkins M.J."/>
            <person name="Karaoz U."/>
            <person name="Brodie E.L."/>
            <person name="Williams K.H."/>
            <person name="Hubbard S.S."/>
            <person name="Banfield J.F."/>
        </authorList>
    </citation>
    <scope>NUCLEOTIDE SEQUENCE [LARGE SCALE GENOMIC DNA]</scope>
</reference>
<dbReference type="STRING" id="1802401.A3B21_01150"/>
<sequence>MTKKQTSQAPWYSEETGFFGPGYLKEYGDMLTPEKTLAEVDFIEKTLVLQKDIKILDCPCGHGRHSIAKDRAPVVLSFSFCILENFLKLP</sequence>
<dbReference type="InterPro" id="IPR029063">
    <property type="entry name" value="SAM-dependent_MTases_sf"/>
</dbReference>
<evidence type="ECO:0000313" key="2">
    <source>
        <dbReference type="Proteomes" id="UP000176897"/>
    </source>
</evidence>
<comment type="caution">
    <text evidence="1">The sequence shown here is derived from an EMBL/GenBank/DDBJ whole genome shotgun (WGS) entry which is preliminary data.</text>
</comment>
<dbReference type="EMBL" id="MGEJ01000019">
    <property type="protein sequence ID" value="OGL79994.1"/>
    <property type="molecule type" value="Genomic_DNA"/>
</dbReference>
<accession>A0A1F7UQI3</accession>
<dbReference type="Gene3D" id="3.40.50.150">
    <property type="entry name" value="Vaccinia Virus protein VP39"/>
    <property type="match status" value="1"/>
</dbReference>
<protein>
    <submittedName>
        <fullName evidence="1">Uncharacterized protein</fullName>
    </submittedName>
</protein>
<dbReference type="AlphaFoldDB" id="A0A1F7UQI3"/>
<dbReference type="SUPFAM" id="SSF53335">
    <property type="entry name" value="S-adenosyl-L-methionine-dependent methyltransferases"/>
    <property type="match status" value="1"/>
</dbReference>
<evidence type="ECO:0000313" key="1">
    <source>
        <dbReference type="EMBL" id="OGL79994.1"/>
    </source>
</evidence>
<name>A0A1F7UQI3_9BACT</name>
<gene>
    <name evidence="1" type="ORF">A3B21_01150</name>
</gene>